<protein>
    <submittedName>
        <fullName evidence="2">Uncharacterized protein</fullName>
    </submittedName>
</protein>
<dbReference type="AlphaFoldDB" id="A0A6C0L7C5"/>
<feature type="compositionally biased region" description="Low complexity" evidence="1">
    <location>
        <begin position="234"/>
        <end position="247"/>
    </location>
</feature>
<dbReference type="EMBL" id="MN740437">
    <property type="protein sequence ID" value="QHU26150.1"/>
    <property type="molecule type" value="Genomic_DNA"/>
</dbReference>
<sequence>MSSPFFTKDNEGVLQRVLYNDICRRYGDTLTEKQASRLMKTVSYYMGEVHRVHGDKPVNFLNKEVLTVVLPDYVAYLERSERAPRSAVSDIEVGPEPSTQVGEVRQIEDIDNAFTALQARRQETKAKPQMQDFRISLSEEPPLSMELFERMKKEREEAALAAASASALALSTGSQPVPTQNNLGFVEASDTFLQGSRKAKEDAEIMFAEQERKKLEQRANIALPVPPDMRSLYTTPNTAAGNPTTTPSDRRDTLANLPQAILTREPDVLSYRETETNLFLYSGDRDWTANSTESRYNFTTIFDPAGLRGNQSFQTTTVPTRFRNIIRIEFIKAIIPGESFDPLVVKTGAAAYQANTSINALSFPYIQVRIPELETNSYGTNQAITSSFALLQYDANWINDSSLGTQRGYFAMIPKFMKCQKVYTTPLSTLQRLSIQLQRPDGSILSSAPDTLDIQNIYPTIALNSTVFGPSIAGTVYAQDPAVDVSGSAYYWVQTAKYFNVASFATGDRVSLKNIAWSSWSPISPVGTQLAQLTSIVSFLQRAAGHIVVAVGTVTGTGMAAVFSDSNTQGYVNAFLVRGDFPDPSTGVFTAQAPGGVADSAISAAGSSANYLINNPVTSGRVLNQSHQVHIAMRVITRDIDSTGILRSDNL</sequence>
<organism evidence="2">
    <name type="scientific">viral metagenome</name>
    <dbReference type="NCBI Taxonomy" id="1070528"/>
    <lineage>
        <taxon>unclassified sequences</taxon>
        <taxon>metagenomes</taxon>
        <taxon>organismal metagenomes</taxon>
    </lineage>
</organism>
<reference evidence="2" key="1">
    <citation type="journal article" date="2020" name="Nature">
        <title>Giant virus diversity and host interactions through global metagenomics.</title>
        <authorList>
            <person name="Schulz F."/>
            <person name="Roux S."/>
            <person name="Paez-Espino D."/>
            <person name="Jungbluth S."/>
            <person name="Walsh D.A."/>
            <person name="Denef V.J."/>
            <person name="McMahon K.D."/>
            <person name="Konstantinidis K.T."/>
            <person name="Eloe-Fadrosh E.A."/>
            <person name="Kyrpides N.C."/>
            <person name="Woyke T."/>
        </authorList>
    </citation>
    <scope>NUCLEOTIDE SEQUENCE</scope>
    <source>
        <strain evidence="2">GVMAG-M-3300027759-16</strain>
    </source>
</reference>
<proteinExistence type="predicted"/>
<evidence type="ECO:0000313" key="2">
    <source>
        <dbReference type="EMBL" id="QHU26150.1"/>
    </source>
</evidence>
<accession>A0A6C0L7C5</accession>
<name>A0A6C0L7C5_9ZZZZ</name>
<feature type="region of interest" description="Disordered" evidence="1">
    <location>
        <begin position="226"/>
        <end position="252"/>
    </location>
</feature>
<evidence type="ECO:0000256" key="1">
    <source>
        <dbReference type="SAM" id="MobiDB-lite"/>
    </source>
</evidence>